<sequence length="60" mass="6902">IFDFSATQHMTLSHYWLMNYMAIKPQEIIAADKKKFKALRKGDMCITIPNGKNQTTKALV</sequence>
<evidence type="ECO:0000259" key="1">
    <source>
        <dbReference type="Pfam" id="PF22936"/>
    </source>
</evidence>
<gene>
    <name evidence="2" type="ORF">BT62DRAFT_876959</name>
</gene>
<dbReference type="InterPro" id="IPR054722">
    <property type="entry name" value="PolX-like_BBD"/>
</dbReference>
<dbReference type="Proteomes" id="UP000812287">
    <property type="component" value="Unassembled WGS sequence"/>
</dbReference>
<evidence type="ECO:0000313" key="3">
    <source>
        <dbReference type="Proteomes" id="UP000812287"/>
    </source>
</evidence>
<dbReference type="GeneID" id="66104848"/>
<dbReference type="Pfam" id="PF22936">
    <property type="entry name" value="Pol_BBD"/>
    <property type="match status" value="1"/>
</dbReference>
<comment type="caution">
    <text evidence="2">The sequence shown here is derived from an EMBL/GenBank/DDBJ whole genome shotgun (WGS) entry which is preliminary data.</text>
</comment>
<proteinExistence type="predicted"/>
<evidence type="ECO:0000313" key="2">
    <source>
        <dbReference type="EMBL" id="KAG7440803.1"/>
    </source>
</evidence>
<keyword evidence="3" id="KW-1185">Reference proteome</keyword>
<feature type="domain" description="Retrovirus-related Pol polyprotein from transposon TNT 1-94-like beta-barrel" evidence="1">
    <location>
        <begin position="1"/>
        <end position="55"/>
    </location>
</feature>
<dbReference type="AlphaFoldDB" id="A0A9P7VGX0"/>
<reference evidence="2" key="1">
    <citation type="submission" date="2020-11" db="EMBL/GenBank/DDBJ databases">
        <title>Adaptations for nitrogen fixation in a non-lichenized fungal sporocarp promotes dispersal by wood-feeding termites.</title>
        <authorList>
            <consortium name="DOE Joint Genome Institute"/>
            <person name="Koch R.A."/>
            <person name="Yoon G."/>
            <person name="Arayal U."/>
            <person name="Lail K."/>
            <person name="Amirebrahimi M."/>
            <person name="Labutti K."/>
            <person name="Lipzen A."/>
            <person name="Riley R."/>
            <person name="Barry K."/>
            <person name="Henrissat B."/>
            <person name="Grigoriev I.V."/>
            <person name="Herr J.R."/>
            <person name="Aime M.C."/>
        </authorList>
    </citation>
    <scope>NUCLEOTIDE SEQUENCE</scope>
    <source>
        <strain evidence="2">MCA 3950</strain>
    </source>
</reference>
<dbReference type="RefSeq" id="XP_043034303.1">
    <property type="nucleotide sequence ID" value="XM_043182551.1"/>
</dbReference>
<name>A0A9P7VGX0_9AGAR</name>
<protein>
    <recommendedName>
        <fullName evidence="1">Retrovirus-related Pol polyprotein from transposon TNT 1-94-like beta-barrel domain-containing protein</fullName>
    </recommendedName>
</protein>
<organism evidence="2 3">
    <name type="scientific">Guyanagaster necrorhizus</name>
    <dbReference type="NCBI Taxonomy" id="856835"/>
    <lineage>
        <taxon>Eukaryota</taxon>
        <taxon>Fungi</taxon>
        <taxon>Dikarya</taxon>
        <taxon>Basidiomycota</taxon>
        <taxon>Agaricomycotina</taxon>
        <taxon>Agaricomycetes</taxon>
        <taxon>Agaricomycetidae</taxon>
        <taxon>Agaricales</taxon>
        <taxon>Marasmiineae</taxon>
        <taxon>Physalacriaceae</taxon>
        <taxon>Guyanagaster</taxon>
    </lineage>
</organism>
<dbReference type="OrthoDB" id="3251181at2759"/>
<accession>A0A9P7VGX0</accession>
<dbReference type="EMBL" id="MU250567">
    <property type="protein sequence ID" value="KAG7440803.1"/>
    <property type="molecule type" value="Genomic_DNA"/>
</dbReference>
<feature type="non-terminal residue" evidence="2">
    <location>
        <position position="60"/>
    </location>
</feature>
<feature type="non-terminal residue" evidence="2">
    <location>
        <position position="1"/>
    </location>
</feature>